<protein>
    <recommendedName>
        <fullName evidence="8">Tryptophan synthase alpha chain</fullName>
        <ecNumber evidence="8">4.2.1.20</ecNumber>
    </recommendedName>
</protein>
<evidence type="ECO:0000256" key="8">
    <source>
        <dbReference type="HAMAP-Rule" id="MF_00131"/>
    </source>
</evidence>
<accession>A0ABS0J5Q0</accession>
<organism evidence="10 11">
    <name type="scientific">Nitratidesulfovibrio oxamicus</name>
    <dbReference type="NCBI Taxonomy" id="32016"/>
    <lineage>
        <taxon>Bacteria</taxon>
        <taxon>Pseudomonadati</taxon>
        <taxon>Thermodesulfobacteriota</taxon>
        <taxon>Desulfovibrionia</taxon>
        <taxon>Desulfovibrionales</taxon>
        <taxon>Desulfovibrionaceae</taxon>
        <taxon>Nitratidesulfovibrio</taxon>
    </lineage>
</organism>
<dbReference type="Gene3D" id="3.20.20.70">
    <property type="entry name" value="Aldolase class I"/>
    <property type="match status" value="1"/>
</dbReference>
<dbReference type="PROSITE" id="PS00167">
    <property type="entry name" value="TRP_SYNTHASE_ALPHA"/>
    <property type="match status" value="1"/>
</dbReference>
<feature type="active site" description="Proton acceptor" evidence="8">
    <location>
        <position position="66"/>
    </location>
</feature>
<dbReference type="EC" id="4.2.1.20" evidence="8"/>
<comment type="caution">
    <text evidence="10">The sequence shown here is derived from an EMBL/GenBank/DDBJ whole genome shotgun (WGS) entry which is preliminary data.</text>
</comment>
<dbReference type="SUPFAM" id="SSF51366">
    <property type="entry name" value="Ribulose-phoshate binding barrel"/>
    <property type="match status" value="1"/>
</dbReference>
<dbReference type="InterPro" id="IPR018204">
    <property type="entry name" value="Trp_synthase_alpha_AS"/>
</dbReference>
<dbReference type="CDD" id="cd04724">
    <property type="entry name" value="Tryptophan_synthase_alpha"/>
    <property type="match status" value="1"/>
</dbReference>
<dbReference type="PANTHER" id="PTHR43406">
    <property type="entry name" value="TRYPTOPHAN SYNTHASE, ALPHA CHAIN"/>
    <property type="match status" value="1"/>
</dbReference>
<evidence type="ECO:0000313" key="10">
    <source>
        <dbReference type="EMBL" id="MBG3877467.1"/>
    </source>
</evidence>
<evidence type="ECO:0000256" key="4">
    <source>
        <dbReference type="ARBA" id="ARBA00022822"/>
    </source>
</evidence>
<dbReference type="Proteomes" id="UP001194469">
    <property type="component" value="Unassembled WGS sequence"/>
</dbReference>
<keyword evidence="3 8" id="KW-0028">Amino-acid biosynthesis</keyword>
<comment type="similarity">
    <text evidence="8 9">Belongs to the TrpA family.</text>
</comment>
<keyword evidence="4 8" id="KW-0822">Tryptophan biosynthesis</keyword>
<evidence type="ECO:0000313" key="11">
    <source>
        <dbReference type="Proteomes" id="UP001194469"/>
    </source>
</evidence>
<reference evidence="10 11" key="1">
    <citation type="submission" date="2019-08" db="EMBL/GenBank/DDBJ databases">
        <authorList>
            <person name="Luo N."/>
        </authorList>
    </citation>
    <scope>NUCLEOTIDE SEQUENCE [LARGE SCALE GENOMIC DNA]</scope>
    <source>
        <strain evidence="10 11">NCIMB 9442</strain>
    </source>
</reference>
<evidence type="ECO:0000256" key="7">
    <source>
        <dbReference type="ARBA" id="ARBA00049047"/>
    </source>
</evidence>
<feature type="active site" description="Proton acceptor" evidence="8">
    <location>
        <position position="77"/>
    </location>
</feature>
<dbReference type="PANTHER" id="PTHR43406:SF1">
    <property type="entry name" value="TRYPTOPHAN SYNTHASE ALPHA CHAIN, CHLOROPLASTIC"/>
    <property type="match status" value="1"/>
</dbReference>
<dbReference type="InterPro" id="IPR011060">
    <property type="entry name" value="RibuloseP-bd_barrel"/>
</dbReference>
<dbReference type="InterPro" id="IPR013785">
    <property type="entry name" value="Aldolase_TIM"/>
</dbReference>
<dbReference type="EMBL" id="VRYY01000298">
    <property type="protein sequence ID" value="MBG3877467.1"/>
    <property type="molecule type" value="Genomic_DNA"/>
</dbReference>
<evidence type="ECO:0000256" key="6">
    <source>
        <dbReference type="ARBA" id="ARBA00023239"/>
    </source>
</evidence>
<dbReference type="HAMAP" id="MF_00131">
    <property type="entry name" value="Trp_synth_alpha"/>
    <property type="match status" value="1"/>
</dbReference>
<comment type="subunit">
    <text evidence="2 8">Tetramer of two alpha and two beta chains.</text>
</comment>
<dbReference type="NCBIfam" id="TIGR00262">
    <property type="entry name" value="trpA"/>
    <property type="match status" value="1"/>
</dbReference>
<keyword evidence="11" id="KW-1185">Reference proteome</keyword>
<evidence type="ECO:0000256" key="9">
    <source>
        <dbReference type="RuleBase" id="RU003662"/>
    </source>
</evidence>
<evidence type="ECO:0000256" key="1">
    <source>
        <dbReference type="ARBA" id="ARBA00004733"/>
    </source>
</evidence>
<gene>
    <name evidence="8" type="primary">trpA</name>
    <name evidence="10" type="ORF">FVW20_10655</name>
</gene>
<evidence type="ECO:0000256" key="2">
    <source>
        <dbReference type="ARBA" id="ARBA00011270"/>
    </source>
</evidence>
<sequence>MSAAIHTDMNDMLPEAPVSRLEARVTAANAAGRPALVPFLTAGFPTLDRFWDEMDGLDRGGADVIEIGVPFSDPVADGPVVEAASLRALENGVTLRWILDGLKARAGRYDAELVLMGYYNPFLQYGLENLAADAAAAGVAGFIVPDLPLEEDGEMRALLAARGIDLIALVGPNTSEERMAEYAAVASGYVYVVSVLGITGVREGLPPEVPQTLARARKAFRLPLALGFGIKEPKQLEGFPDRPDAVVFGSALLRHIDAGNSAESFLAAWK</sequence>
<proteinExistence type="inferred from homology"/>
<keyword evidence="5 8" id="KW-0057">Aromatic amino acid biosynthesis</keyword>
<comment type="pathway">
    <text evidence="1 8">Amino-acid biosynthesis; L-tryptophan biosynthesis; L-tryptophan from chorismate: step 5/5.</text>
</comment>
<dbReference type="GO" id="GO:0004834">
    <property type="term" value="F:tryptophan synthase activity"/>
    <property type="evidence" value="ECO:0007669"/>
    <property type="project" value="UniProtKB-EC"/>
</dbReference>
<keyword evidence="6 8" id="KW-0456">Lyase</keyword>
<name>A0ABS0J5Q0_9BACT</name>
<dbReference type="InterPro" id="IPR002028">
    <property type="entry name" value="Trp_synthase_suA"/>
</dbReference>
<dbReference type="Pfam" id="PF00290">
    <property type="entry name" value="Trp_syntA"/>
    <property type="match status" value="1"/>
</dbReference>
<comment type="catalytic activity">
    <reaction evidence="7 8">
        <text>(1S,2R)-1-C-(indol-3-yl)glycerol 3-phosphate + L-serine = D-glyceraldehyde 3-phosphate + L-tryptophan + H2O</text>
        <dbReference type="Rhea" id="RHEA:10532"/>
        <dbReference type="ChEBI" id="CHEBI:15377"/>
        <dbReference type="ChEBI" id="CHEBI:33384"/>
        <dbReference type="ChEBI" id="CHEBI:57912"/>
        <dbReference type="ChEBI" id="CHEBI:58866"/>
        <dbReference type="ChEBI" id="CHEBI:59776"/>
        <dbReference type="EC" id="4.2.1.20"/>
    </reaction>
</comment>
<evidence type="ECO:0000256" key="3">
    <source>
        <dbReference type="ARBA" id="ARBA00022605"/>
    </source>
</evidence>
<comment type="function">
    <text evidence="8">The alpha subunit is responsible for the aldol cleavage of indoleglycerol phosphate to indole and glyceraldehyde 3-phosphate.</text>
</comment>
<evidence type="ECO:0000256" key="5">
    <source>
        <dbReference type="ARBA" id="ARBA00023141"/>
    </source>
</evidence>